<dbReference type="Proteomes" id="UP000217790">
    <property type="component" value="Unassembled WGS sequence"/>
</dbReference>
<dbReference type="InParanoid" id="A0A2H3E374"/>
<protein>
    <submittedName>
        <fullName evidence="2">Uncharacterized protein</fullName>
    </submittedName>
</protein>
<sequence length="199" mass="22484">MLSPPQMDTTEERRVAHNASSLRSYAKHRDSINKKRRDAYRQKKGQRNGSRLELPIPQAVPSVEIEVNGGHSYTEHCLSLAEAIDQINPISASFIILTMGSPRHYADTVYQLFITLDCPLDSALLHVSSFEQSLLEQERVILNSPSTTGGSEMGRLRAVLDPVRLLAGWLEEMIYEAMVSPACLREKYLRRELAFLKDD</sequence>
<keyword evidence="3" id="KW-1185">Reference proteome</keyword>
<dbReference type="OMA" id="QINPISA"/>
<evidence type="ECO:0000256" key="1">
    <source>
        <dbReference type="SAM" id="MobiDB-lite"/>
    </source>
</evidence>
<name>A0A2H3E374_ARMGA</name>
<feature type="compositionally biased region" description="Basic residues" evidence="1">
    <location>
        <begin position="34"/>
        <end position="46"/>
    </location>
</feature>
<feature type="region of interest" description="Disordered" evidence="1">
    <location>
        <begin position="1"/>
        <end position="55"/>
    </location>
</feature>
<proteinExistence type="predicted"/>
<accession>A0A2H3E374</accession>
<reference evidence="3" key="1">
    <citation type="journal article" date="2017" name="Nat. Ecol. Evol.">
        <title>Genome expansion and lineage-specific genetic innovations in the forest pathogenic fungi Armillaria.</title>
        <authorList>
            <person name="Sipos G."/>
            <person name="Prasanna A.N."/>
            <person name="Walter M.C."/>
            <person name="O'Connor E."/>
            <person name="Balint B."/>
            <person name="Krizsan K."/>
            <person name="Kiss B."/>
            <person name="Hess J."/>
            <person name="Varga T."/>
            <person name="Slot J."/>
            <person name="Riley R."/>
            <person name="Boka B."/>
            <person name="Rigling D."/>
            <person name="Barry K."/>
            <person name="Lee J."/>
            <person name="Mihaltcheva S."/>
            <person name="LaButti K."/>
            <person name="Lipzen A."/>
            <person name="Waldron R."/>
            <person name="Moloney N.M."/>
            <person name="Sperisen C."/>
            <person name="Kredics L."/>
            <person name="Vagvoelgyi C."/>
            <person name="Patrignani A."/>
            <person name="Fitzpatrick D."/>
            <person name="Nagy I."/>
            <person name="Doyle S."/>
            <person name="Anderson J.B."/>
            <person name="Grigoriev I.V."/>
            <person name="Gueldener U."/>
            <person name="Muensterkoetter M."/>
            <person name="Nagy L.G."/>
        </authorList>
    </citation>
    <scope>NUCLEOTIDE SEQUENCE [LARGE SCALE GENOMIC DNA]</scope>
    <source>
        <strain evidence="3">Ar21-2</strain>
    </source>
</reference>
<dbReference type="AlphaFoldDB" id="A0A2H3E374"/>
<gene>
    <name evidence="2" type="ORF">ARMGADRAFT_1075021</name>
</gene>
<organism evidence="2 3">
    <name type="scientific">Armillaria gallica</name>
    <name type="common">Bulbous honey fungus</name>
    <name type="synonym">Armillaria bulbosa</name>
    <dbReference type="NCBI Taxonomy" id="47427"/>
    <lineage>
        <taxon>Eukaryota</taxon>
        <taxon>Fungi</taxon>
        <taxon>Dikarya</taxon>
        <taxon>Basidiomycota</taxon>
        <taxon>Agaricomycotina</taxon>
        <taxon>Agaricomycetes</taxon>
        <taxon>Agaricomycetidae</taxon>
        <taxon>Agaricales</taxon>
        <taxon>Marasmiineae</taxon>
        <taxon>Physalacriaceae</taxon>
        <taxon>Armillaria</taxon>
    </lineage>
</organism>
<evidence type="ECO:0000313" key="2">
    <source>
        <dbReference type="EMBL" id="PBK98152.1"/>
    </source>
</evidence>
<dbReference type="OrthoDB" id="2654423at2759"/>
<evidence type="ECO:0000313" key="3">
    <source>
        <dbReference type="Proteomes" id="UP000217790"/>
    </source>
</evidence>
<dbReference type="EMBL" id="KZ293648">
    <property type="protein sequence ID" value="PBK98152.1"/>
    <property type="molecule type" value="Genomic_DNA"/>
</dbReference>